<dbReference type="Proteomes" id="UP000605618">
    <property type="component" value="Unassembled WGS sequence"/>
</dbReference>
<gene>
    <name evidence="2" type="ORF">GS505_13155</name>
</gene>
<reference evidence="2" key="1">
    <citation type="journal article" date="2020" name="Environ. Microbiol.">
        <title>The novel and transferable erm(51) gene confers Macrolides, Lincosamides, and Streptogramins B (MLSB) resistance to clonal Rhodococcus equi in the environment.</title>
        <authorList>
            <person name="Huber L."/>
            <person name="Giguere S."/>
            <person name="Slovis N.M."/>
            <person name="Alvarez-Narvaez S."/>
            <person name="Hart K.A."/>
            <person name="Greiter M."/>
            <person name="Morris E.R.A."/>
            <person name="Cohen N.D."/>
        </authorList>
    </citation>
    <scope>NUCLEOTIDE SEQUENCE</scope>
    <source>
        <strain evidence="2">Lh_141_1</strain>
    </source>
</reference>
<proteinExistence type="predicted"/>
<protein>
    <submittedName>
        <fullName evidence="2">Uncharacterized protein</fullName>
    </submittedName>
</protein>
<comment type="caution">
    <text evidence="2">The sequence shown here is derived from an EMBL/GenBank/DDBJ whole genome shotgun (WGS) entry which is preliminary data.</text>
</comment>
<name>A0AAE4ZGG0_RHOHA</name>
<feature type="transmembrane region" description="Helical" evidence="1">
    <location>
        <begin position="62"/>
        <end position="83"/>
    </location>
</feature>
<evidence type="ECO:0000313" key="2">
    <source>
        <dbReference type="EMBL" id="NKS26747.1"/>
    </source>
</evidence>
<keyword evidence="1" id="KW-0812">Transmembrane</keyword>
<keyword evidence="1" id="KW-0472">Membrane</keyword>
<accession>A0AAE4ZGG0</accession>
<evidence type="ECO:0000313" key="3">
    <source>
        <dbReference type="Proteomes" id="UP000605618"/>
    </source>
</evidence>
<evidence type="ECO:0000256" key="1">
    <source>
        <dbReference type="SAM" id="Phobius"/>
    </source>
</evidence>
<feature type="transmembrane region" description="Helical" evidence="1">
    <location>
        <begin position="24"/>
        <end position="42"/>
    </location>
</feature>
<keyword evidence="1" id="KW-1133">Transmembrane helix</keyword>
<dbReference type="AlphaFoldDB" id="A0AAE4ZGG0"/>
<feature type="transmembrane region" description="Helical" evidence="1">
    <location>
        <begin position="90"/>
        <end position="112"/>
    </location>
</feature>
<sequence>MAERTWEPGPDGASSHSASFRWDLALLAAILGAVTCGVAYWPANAALRDAFGVPGFPPDGGTYWVCWWLPVATVVGVVGPLVFPRGSRSFAGGFVVGFVAVAAVMCGVGYSVDNMPYSM</sequence>
<organism evidence="2 3">
    <name type="scientific">Rhodococcus hoagii</name>
    <name type="common">Corynebacterium equii</name>
    <dbReference type="NCBI Taxonomy" id="43767"/>
    <lineage>
        <taxon>Bacteria</taxon>
        <taxon>Bacillati</taxon>
        <taxon>Actinomycetota</taxon>
        <taxon>Actinomycetes</taxon>
        <taxon>Mycobacteriales</taxon>
        <taxon>Nocardiaceae</taxon>
        <taxon>Prescottella</taxon>
    </lineage>
</organism>
<dbReference type="EMBL" id="WUYZ01000002">
    <property type="protein sequence ID" value="NKS26747.1"/>
    <property type="molecule type" value="Genomic_DNA"/>
</dbReference>